<proteinExistence type="predicted"/>
<reference evidence="2" key="1">
    <citation type="submission" date="2021-11" db="EMBL/GenBank/DDBJ databases">
        <title>Description of novel Flavobacterium species.</title>
        <authorList>
            <person name="Saticioglu I.B."/>
            <person name="Ay H."/>
            <person name="Altun S."/>
            <person name="Duman M."/>
        </authorList>
    </citation>
    <scope>NUCLEOTIDE SEQUENCE</scope>
    <source>
        <strain evidence="2">F-30</strain>
    </source>
</reference>
<sequence length="133" mass="15633">MFIVYIIIGIMLGICLSIVSKDKIKGNNINKRNQTAIEKLDLEGEVIKLKNKIAENCKVIDSLNERLKNSRQKLEFEKDKNEDSSDIIENYKIKNHSLAQEIEKMKLELREYEILYNTRKTEIADLKKKYENL</sequence>
<accession>A0ABS8ME20</accession>
<keyword evidence="1" id="KW-0175">Coiled coil</keyword>
<evidence type="ECO:0000313" key="3">
    <source>
        <dbReference type="Proteomes" id="UP001430679"/>
    </source>
</evidence>
<keyword evidence="3" id="KW-1185">Reference proteome</keyword>
<comment type="caution">
    <text evidence="2">The sequence shown here is derived from an EMBL/GenBank/DDBJ whole genome shotgun (WGS) entry which is preliminary data.</text>
</comment>
<dbReference type="Proteomes" id="UP001430679">
    <property type="component" value="Unassembled WGS sequence"/>
</dbReference>
<name>A0ABS8ME20_9FLAO</name>
<protein>
    <submittedName>
        <fullName evidence="2">Uncharacterized protein</fullName>
    </submittedName>
</protein>
<evidence type="ECO:0000256" key="1">
    <source>
        <dbReference type="SAM" id="Coils"/>
    </source>
</evidence>
<feature type="coiled-coil region" evidence="1">
    <location>
        <begin position="60"/>
        <end position="129"/>
    </location>
</feature>
<evidence type="ECO:0000313" key="2">
    <source>
        <dbReference type="EMBL" id="MCC9063603.1"/>
    </source>
</evidence>
<dbReference type="RefSeq" id="WP_230035922.1">
    <property type="nucleotide sequence ID" value="NZ_JAJJMM010000001.1"/>
</dbReference>
<dbReference type="EMBL" id="JAJJMM010000001">
    <property type="protein sequence ID" value="MCC9063603.1"/>
    <property type="molecule type" value="Genomic_DNA"/>
</dbReference>
<organism evidence="2 3">
    <name type="scientific">Flavobacterium piscisymbiosum</name>
    <dbReference type="NCBI Taxonomy" id="2893753"/>
    <lineage>
        <taxon>Bacteria</taxon>
        <taxon>Pseudomonadati</taxon>
        <taxon>Bacteroidota</taxon>
        <taxon>Flavobacteriia</taxon>
        <taxon>Flavobacteriales</taxon>
        <taxon>Flavobacteriaceae</taxon>
        <taxon>Flavobacterium</taxon>
    </lineage>
</organism>
<gene>
    <name evidence="2" type="ORF">LNP81_11450</name>
</gene>